<dbReference type="HAMAP" id="MF_00074">
    <property type="entry name" value="16SrRNA_methyltr_G"/>
    <property type="match status" value="1"/>
</dbReference>
<dbReference type="PANTHER" id="PTHR31760">
    <property type="entry name" value="S-ADENOSYL-L-METHIONINE-DEPENDENT METHYLTRANSFERASES SUPERFAMILY PROTEIN"/>
    <property type="match status" value="1"/>
</dbReference>
<reference evidence="7" key="3">
    <citation type="submission" date="2020-02" db="EMBL/GenBank/DDBJ databases">
        <authorList>
            <person name="Sarangi A.N."/>
            <person name="Ghosh S."/>
            <person name="Mukherjee M."/>
            <person name="Tripathy S."/>
        </authorList>
    </citation>
    <scope>NUCLEOTIDE SEQUENCE</scope>
    <source>
        <strain evidence="7">BDU141951</strain>
    </source>
</reference>
<evidence type="ECO:0000256" key="6">
    <source>
        <dbReference type="HAMAP-Rule" id="MF_00074"/>
    </source>
</evidence>
<comment type="caution">
    <text evidence="7">The sequence shown here is derived from an EMBL/GenBank/DDBJ whole genome shotgun (WGS) entry which is preliminary data.</text>
</comment>
<gene>
    <name evidence="6 7" type="primary">rsmG</name>
    <name evidence="7" type="ORF">QQ91_009210</name>
</gene>
<dbReference type="GO" id="GO:0070043">
    <property type="term" value="F:rRNA (guanine-N7-)-methyltransferase activity"/>
    <property type="evidence" value="ECO:0007669"/>
    <property type="project" value="UniProtKB-UniRule"/>
</dbReference>
<dbReference type="NCBIfam" id="TIGR00138">
    <property type="entry name" value="rsmG_gidB"/>
    <property type="match status" value="1"/>
</dbReference>
<evidence type="ECO:0000256" key="5">
    <source>
        <dbReference type="ARBA" id="ARBA00022691"/>
    </source>
</evidence>
<comment type="function">
    <text evidence="6">Specifically methylates the N7 position of a guanine in 16S rRNA.</text>
</comment>
<proteinExistence type="inferred from homology"/>
<feature type="binding site" evidence="6">
    <location>
        <position position="89"/>
    </location>
    <ligand>
        <name>S-adenosyl-L-methionine</name>
        <dbReference type="ChEBI" id="CHEBI:59789"/>
    </ligand>
</feature>
<dbReference type="FunFam" id="3.40.50.150:FF:000041">
    <property type="entry name" value="Ribosomal RNA small subunit methyltransferase G"/>
    <property type="match status" value="1"/>
</dbReference>
<dbReference type="EC" id="2.1.1.-" evidence="6"/>
<evidence type="ECO:0000256" key="3">
    <source>
        <dbReference type="ARBA" id="ARBA00022603"/>
    </source>
</evidence>
<feature type="binding site" evidence="6">
    <location>
        <position position="159"/>
    </location>
    <ligand>
        <name>S-adenosyl-L-methionine</name>
        <dbReference type="ChEBI" id="CHEBI:59789"/>
    </ligand>
</feature>
<evidence type="ECO:0000256" key="4">
    <source>
        <dbReference type="ARBA" id="ARBA00022679"/>
    </source>
</evidence>
<keyword evidence="4 6" id="KW-0808">Transferase</keyword>
<dbReference type="Gene3D" id="3.40.50.150">
    <property type="entry name" value="Vaccinia Virus protein VP39"/>
    <property type="match status" value="1"/>
</dbReference>
<evidence type="ECO:0000256" key="2">
    <source>
        <dbReference type="ARBA" id="ARBA00022552"/>
    </source>
</evidence>
<organism evidence="7">
    <name type="scientific">Lyngbya confervoides BDU141951</name>
    <dbReference type="NCBI Taxonomy" id="1574623"/>
    <lineage>
        <taxon>Bacteria</taxon>
        <taxon>Bacillati</taxon>
        <taxon>Cyanobacteriota</taxon>
        <taxon>Cyanophyceae</taxon>
        <taxon>Oscillatoriophycideae</taxon>
        <taxon>Oscillatoriales</taxon>
        <taxon>Microcoleaceae</taxon>
        <taxon>Lyngbya</taxon>
    </lineage>
</organism>
<accession>A0A0C1V5G9</accession>
<comment type="subcellular location">
    <subcellularLocation>
        <location evidence="6">Cytoplasm</location>
    </subcellularLocation>
</comment>
<feature type="binding site" evidence="6">
    <location>
        <begin position="140"/>
        <end position="141"/>
    </location>
    <ligand>
        <name>S-adenosyl-L-methionine</name>
        <dbReference type="ChEBI" id="CHEBI:59789"/>
    </ligand>
</feature>
<evidence type="ECO:0000313" key="7">
    <source>
        <dbReference type="EMBL" id="NEV67292.1"/>
    </source>
</evidence>
<reference evidence="7" key="2">
    <citation type="journal article" date="2015" name="Genome Announc.">
        <title>Draft Genome Sequence of Filamentous Marine Cyanobacterium Lyngbya confervoides Strain BDU141951.</title>
        <authorList>
            <person name="Chandrababunaidu M.M."/>
            <person name="Sen D."/>
            <person name="Tripathy S."/>
        </authorList>
    </citation>
    <scope>NUCLEOTIDE SEQUENCE</scope>
    <source>
        <strain evidence="7">BDU141951</strain>
    </source>
</reference>
<dbReference type="Pfam" id="PF02527">
    <property type="entry name" value="GidB"/>
    <property type="match status" value="1"/>
</dbReference>
<dbReference type="InterPro" id="IPR029063">
    <property type="entry name" value="SAM-dependent_MTases_sf"/>
</dbReference>
<dbReference type="CDD" id="cd02440">
    <property type="entry name" value="AdoMet_MTases"/>
    <property type="match status" value="1"/>
</dbReference>
<evidence type="ECO:0000256" key="1">
    <source>
        <dbReference type="ARBA" id="ARBA00022490"/>
    </source>
</evidence>
<protein>
    <recommendedName>
        <fullName evidence="6">Ribosomal RNA small subunit methyltransferase G</fullName>
        <ecNumber evidence="6">2.1.1.-</ecNumber>
    </recommendedName>
    <alternativeName>
        <fullName evidence="6">16S rRNA 7-methylguanosine methyltransferase</fullName>
        <shortName evidence="6">16S rRNA m7G methyltransferase</shortName>
    </alternativeName>
</protein>
<dbReference type="AlphaFoldDB" id="A0A0C1V5G9"/>
<feature type="binding site" evidence="6">
    <location>
        <begin position="112"/>
        <end position="114"/>
    </location>
    <ligand>
        <name>S-adenosyl-L-methionine</name>
        <dbReference type="ChEBI" id="CHEBI:59789"/>
    </ligand>
</feature>
<dbReference type="GO" id="GO:0005829">
    <property type="term" value="C:cytosol"/>
    <property type="evidence" value="ECO:0007669"/>
    <property type="project" value="TreeGrafter"/>
</dbReference>
<comment type="similarity">
    <text evidence="6">Belongs to the methyltransferase superfamily. RNA methyltransferase RsmG family.</text>
</comment>
<sequence length="251" mass="27430">MSSLPDFATSWQATLHWEPTPAQQASFQQLFEGILQGNQQMNLTRITEPTEFWEKHLWDALSGLAPWLSTAGVTPWLPPGSSLRVIDIGTGAGIPGLPAAIAFPDWQITLLDSTQKKVRFLAELATAMVLPQVRAIADRAEFLAHQPSHRELYDVALLRAVGPAATCAEYALPFLKPNGIAILYRGQWSEAEAQQLDSVAGQLGGKLVAVQPWQTPITQGIRHCVYLQKQHPTSEDFPRAVGIPAKTPLVG</sequence>
<keyword evidence="2 6" id="KW-0698">rRNA processing</keyword>
<dbReference type="PANTHER" id="PTHR31760:SF0">
    <property type="entry name" value="S-ADENOSYL-L-METHIONINE-DEPENDENT METHYLTRANSFERASES SUPERFAMILY PROTEIN"/>
    <property type="match status" value="1"/>
</dbReference>
<name>A0A0C1V5G9_9CYAN</name>
<dbReference type="PIRSF" id="PIRSF003078">
    <property type="entry name" value="GidB"/>
    <property type="match status" value="1"/>
</dbReference>
<reference evidence="7" key="1">
    <citation type="submission" date="2014-11" db="EMBL/GenBank/DDBJ databases">
        <authorList>
            <person name="Malar M.C."/>
            <person name="Sen D."/>
            <person name="Tripathy S."/>
        </authorList>
    </citation>
    <scope>NUCLEOTIDE SEQUENCE</scope>
    <source>
        <strain evidence="7">BDU141951</strain>
    </source>
</reference>
<dbReference type="InterPro" id="IPR003682">
    <property type="entry name" value="rRNA_ssu_MeTfrase_G"/>
</dbReference>
<dbReference type="SUPFAM" id="SSF53335">
    <property type="entry name" value="S-adenosyl-L-methionine-dependent methyltransferases"/>
    <property type="match status" value="1"/>
</dbReference>
<comment type="caution">
    <text evidence="6">Lacks conserved residue(s) required for the propagation of feature annotation.</text>
</comment>
<keyword evidence="5 6" id="KW-0949">S-adenosyl-L-methionine</keyword>
<keyword evidence="1 6" id="KW-0963">Cytoplasm</keyword>
<dbReference type="EMBL" id="JTHE02000003">
    <property type="protein sequence ID" value="NEV67292.1"/>
    <property type="molecule type" value="Genomic_DNA"/>
</dbReference>
<keyword evidence="3 6" id="KW-0489">Methyltransferase</keyword>